<dbReference type="AlphaFoldDB" id="A0A0D2X1T7"/>
<feature type="region of interest" description="Disordered" evidence="1">
    <location>
        <begin position="1"/>
        <end position="20"/>
    </location>
</feature>
<dbReference type="InParanoid" id="A0A0D2X1T7"/>
<protein>
    <submittedName>
        <fullName evidence="2">Uncharacterized protein</fullName>
    </submittedName>
</protein>
<evidence type="ECO:0000313" key="2">
    <source>
        <dbReference type="EMBL" id="KJE91379.1"/>
    </source>
</evidence>
<name>A0A0D2X1T7_CAPO3</name>
<organism evidence="2 3">
    <name type="scientific">Capsaspora owczarzaki (strain ATCC 30864)</name>
    <dbReference type="NCBI Taxonomy" id="595528"/>
    <lineage>
        <taxon>Eukaryota</taxon>
        <taxon>Filasterea</taxon>
        <taxon>Capsaspora</taxon>
    </lineage>
</organism>
<accession>A0A0D2X1T7</accession>
<gene>
    <name evidence="2" type="ORF">CAOG_009558</name>
</gene>
<evidence type="ECO:0000313" key="3">
    <source>
        <dbReference type="Proteomes" id="UP000008743"/>
    </source>
</evidence>
<proteinExistence type="predicted"/>
<sequence length="209" mass="22314">MCAGSAESRLQTKVGRADAQRTKVIGPRQRERLSHSRVWNACGHCLQVHELVGIRARKKLSVGVLRCRRSVERCVLGRRGNRCRQLAYKDRLVERFGRQGFQSWQLAVGGLGDAVIAKFVQINDVWGEARVRAGSAAQRGAEIAAQSHGSAIVSCRAGGGGGGGGGRGGRQAKGSDVEMIARPRLRGQHCVTRGAQSAAAAAVLLGKRL</sequence>
<keyword evidence="3" id="KW-1185">Reference proteome</keyword>
<evidence type="ECO:0000256" key="1">
    <source>
        <dbReference type="SAM" id="MobiDB-lite"/>
    </source>
</evidence>
<dbReference type="EMBL" id="KE346362">
    <property type="protein sequence ID" value="KJE91379.1"/>
    <property type="molecule type" value="Genomic_DNA"/>
</dbReference>
<dbReference type="Proteomes" id="UP000008743">
    <property type="component" value="Unassembled WGS sequence"/>
</dbReference>
<reference evidence="3" key="1">
    <citation type="submission" date="2011-02" db="EMBL/GenBank/DDBJ databases">
        <title>The Genome Sequence of Capsaspora owczarzaki ATCC 30864.</title>
        <authorList>
            <person name="Russ C."/>
            <person name="Cuomo C."/>
            <person name="Burger G."/>
            <person name="Gray M.W."/>
            <person name="Holland P.W.H."/>
            <person name="King N."/>
            <person name="Lang F.B.F."/>
            <person name="Roger A.J."/>
            <person name="Ruiz-Trillo I."/>
            <person name="Young S.K."/>
            <person name="Zeng Q."/>
            <person name="Gargeya S."/>
            <person name="Alvarado L."/>
            <person name="Berlin A."/>
            <person name="Chapman S.B."/>
            <person name="Chen Z."/>
            <person name="Freedman E."/>
            <person name="Gellesch M."/>
            <person name="Goldberg J."/>
            <person name="Griggs A."/>
            <person name="Gujja S."/>
            <person name="Heilman E."/>
            <person name="Heiman D."/>
            <person name="Howarth C."/>
            <person name="Mehta T."/>
            <person name="Neiman D."/>
            <person name="Pearson M."/>
            <person name="Roberts A."/>
            <person name="Saif S."/>
            <person name="Shea T."/>
            <person name="Shenoy N."/>
            <person name="Sisk P."/>
            <person name="Stolte C."/>
            <person name="Sykes S."/>
            <person name="White J."/>
            <person name="Yandava C."/>
            <person name="Haas B."/>
            <person name="Nusbaum C."/>
            <person name="Birren B."/>
        </authorList>
    </citation>
    <scope>NUCLEOTIDE SEQUENCE</scope>
    <source>
        <strain evidence="3">ATCC 30864</strain>
    </source>
</reference>